<reference evidence="7" key="1">
    <citation type="journal article" date="2010" name="Stand. Genomic Sci.">
        <title>Complete genome sequence of 'Thermobaculum terrenum' type strain (YNP1).</title>
        <authorList>
            <person name="Kiss H."/>
            <person name="Cleland D."/>
            <person name="Lapidus A."/>
            <person name="Lucas S."/>
            <person name="Glavina Del Rio T."/>
            <person name="Nolan M."/>
            <person name="Tice H."/>
            <person name="Han C."/>
            <person name="Goodwin L."/>
            <person name="Pitluck S."/>
            <person name="Liolios K."/>
            <person name="Ivanova N."/>
            <person name="Mavromatis K."/>
            <person name="Ovchinnikova G."/>
            <person name="Pati A."/>
            <person name="Chen A."/>
            <person name="Palaniappan K."/>
            <person name="Land M."/>
            <person name="Hauser L."/>
            <person name="Chang Y."/>
            <person name="Jeffries C."/>
            <person name="Lu M."/>
            <person name="Brettin T."/>
            <person name="Detter J."/>
            <person name="Goker M."/>
            <person name="Tindall B."/>
            <person name="Beck B."/>
            <person name="McDermott T."/>
            <person name="Woyke T."/>
            <person name="Bristow J."/>
            <person name="Eisen J."/>
            <person name="Markowitz V."/>
            <person name="Hugenholtz P."/>
            <person name="Kyrpides N."/>
            <person name="Klenk H."/>
            <person name="Cheng J."/>
        </authorList>
    </citation>
    <scope>NUCLEOTIDE SEQUENCE [LARGE SCALE GENOMIC DNA]</scope>
    <source>
        <strain evidence="7">ATCC BAA-798 / YNP1</strain>
    </source>
</reference>
<dbReference type="Pfam" id="PF13520">
    <property type="entry name" value="AA_permease_2"/>
    <property type="match status" value="1"/>
</dbReference>
<dbReference type="InterPro" id="IPR002293">
    <property type="entry name" value="AA/rel_permease1"/>
</dbReference>
<dbReference type="Gene3D" id="1.20.1740.10">
    <property type="entry name" value="Amino acid/polyamine transporter I"/>
    <property type="match status" value="1"/>
</dbReference>
<feature type="transmembrane region" description="Helical" evidence="5">
    <location>
        <begin position="205"/>
        <end position="225"/>
    </location>
</feature>
<accession>D1CGV1</accession>
<feature type="transmembrane region" description="Helical" evidence="5">
    <location>
        <begin position="319"/>
        <end position="341"/>
    </location>
</feature>
<dbReference type="EMBL" id="CP001826">
    <property type="protein sequence ID" value="ACZ42972.1"/>
    <property type="molecule type" value="Genomic_DNA"/>
</dbReference>
<evidence type="ECO:0000313" key="6">
    <source>
        <dbReference type="EMBL" id="ACZ42972.1"/>
    </source>
</evidence>
<feature type="transmembrane region" description="Helical" evidence="5">
    <location>
        <begin position="237"/>
        <end position="256"/>
    </location>
</feature>
<keyword evidence="3 5" id="KW-1133">Transmembrane helix</keyword>
<dbReference type="PANTHER" id="PTHR47704">
    <property type="entry name" value="POTASSIUM TRANSPORTER KIMA"/>
    <property type="match status" value="1"/>
</dbReference>
<sequence>MNGNDGRGTSSRRISYSDLEKRQLVRGAKPGNRFVRVQPSQEFYRTGPGWLVPRPDVVEPKGLLGRLRRLIVGRPIPSALEVHERLNKIKGLAVLSSDAISSVAYGPEATMRILITAGLAYLSFTWPIAIAIALLIAIVAFSYRQTIKAYPSGGGSYIVASENLGPIPGLVAASSLLFDYILTVAVSIASGTAAITSLFPRLLPYTVEITVAAILFIMIVNLRGIRESGTVFTLPPYVFIVSVYVTILVGLYKLTLGGGIHYTPPPSAVHPGGRQFGLLLLLAAFSEGCSAMTGTEAIANGVPAFKPPEWRNARTTMSWMAIILATLVLGVGFLATHMHVLPATDETVLSQIGRSIFGPGPMWWVLQVSTALILVLAATTAFMDFPRLMSILAKDRYAPRVFQYRGDRLAFTSGIIALSVVAIVLELVFKGSVEKLIPLYAVGVFTSFTLSQAGMVVHWRRERERGWRRSAIINGVGAVITGIVTLIIGITKFTHGAWLVIVLVPVAVLTLWAIHKHYVRLETTRKTEIPMDPQQIRLRAVVPIRDLGVQAKQAVAFAQAITRQNAQVVAVHVEDDPQEAEELRKAWYRWNPEVELLIIESPYRSLLRPLLAYISALKETYPDDTVVVVLPEFVPSHWWEQLLHNQTALRIKAALLFYPGVVVANVPYHLEK</sequence>
<protein>
    <recommendedName>
        <fullName evidence="8">Amino acid permease-associated region</fullName>
    </recommendedName>
</protein>
<feature type="transmembrane region" description="Helical" evidence="5">
    <location>
        <begin position="496"/>
        <end position="515"/>
    </location>
</feature>
<dbReference type="AlphaFoldDB" id="D1CGV1"/>
<evidence type="ECO:0000256" key="4">
    <source>
        <dbReference type="ARBA" id="ARBA00023136"/>
    </source>
</evidence>
<dbReference type="GO" id="GO:0022857">
    <property type="term" value="F:transmembrane transporter activity"/>
    <property type="evidence" value="ECO:0007669"/>
    <property type="project" value="InterPro"/>
</dbReference>
<dbReference type="PANTHER" id="PTHR47704:SF1">
    <property type="entry name" value="POTASSIUM TRANSPORTER KIMA"/>
    <property type="match status" value="1"/>
</dbReference>
<dbReference type="RefSeq" id="WP_012876003.1">
    <property type="nucleotide sequence ID" value="NC_013526.1"/>
</dbReference>
<dbReference type="eggNOG" id="COG0531">
    <property type="taxonomic scope" value="Bacteria"/>
</dbReference>
<evidence type="ECO:0008006" key="8">
    <source>
        <dbReference type="Google" id="ProtNLM"/>
    </source>
</evidence>
<evidence type="ECO:0000256" key="2">
    <source>
        <dbReference type="ARBA" id="ARBA00022692"/>
    </source>
</evidence>
<proteinExistence type="predicted"/>
<dbReference type="HOGENOM" id="CLU_017999_1_1_0"/>
<keyword evidence="4 5" id="KW-0472">Membrane</keyword>
<organism evidence="6 7">
    <name type="scientific">Thermobaculum terrenum (strain ATCC BAA-798 / CCMEE 7001 / YNP1)</name>
    <dbReference type="NCBI Taxonomy" id="525904"/>
    <lineage>
        <taxon>Bacteria</taxon>
        <taxon>Bacillati</taxon>
        <taxon>Chloroflexota</taxon>
        <taxon>Chloroflexia</taxon>
        <taxon>Candidatus Thermobaculales</taxon>
        <taxon>Candidatus Thermobaculaceae</taxon>
        <taxon>Thermobaculum</taxon>
    </lineage>
</organism>
<gene>
    <name evidence="6" type="ordered locus">Tter_2069</name>
</gene>
<evidence type="ECO:0000256" key="1">
    <source>
        <dbReference type="ARBA" id="ARBA00004141"/>
    </source>
</evidence>
<dbReference type="KEGG" id="ttr:Tter_2069"/>
<keyword evidence="7" id="KW-1185">Reference proteome</keyword>
<evidence type="ECO:0000313" key="7">
    <source>
        <dbReference type="Proteomes" id="UP000000323"/>
    </source>
</evidence>
<feature type="transmembrane region" description="Helical" evidence="5">
    <location>
        <begin position="361"/>
        <end position="385"/>
    </location>
</feature>
<dbReference type="STRING" id="525904.Tter_2069"/>
<name>D1CGV1_THET1</name>
<feature type="transmembrane region" description="Helical" evidence="5">
    <location>
        <begin position="406"/>
        <end position="425"/>
    </location>
</feature>
<feature type="transmembrane region" description="Helical" evidence="5">
    <location>
        <begin position="471"/>
        <end position="490"/>
    </location>
</feature>
<keyword evidence="2 5" id="KW-0812">Transmembrane</keyword>
<evidence type="ECO:0000256" key="5">
    <source>
        <dbReference type="SAM" id="Phobius"/>
    </source>
</evidence>
<dbReference type="InterPro" id="IPR053153">
    <property type="entry name" value="APC_K+_Transporter"/>
</dbReference>
<dbReference type="GO" id="GO:0016020">
    <property type="term" value="C:membrane"/>
    <property type="evidence" value="ECO:0007669"/>
    <property type="project" value="UniProtKB-SubCell"/>
</dbReference>
<feature type="transmembrane region" description="Helical" evidence="5">
    <location>
        <begin position="177"/>
        <end position="199"/>
    </location>
</feature>
<dbReference type="Proteomes" id="UP000000323">
    <property type="component" value="Chromosome 2"/>
</dbReference>
<evidence type="ECO:0000256" key="3">
    <source>
        <dbReference type="ARBA" id="ARBA00022989"/>
    </source>
</evidence>
<feature type="transmembrane region" description="Helical" evidence="5">
    <location>
        <begin position="119"/>
        <end position="143"/>
    </location>
</feature>
<feature type="transmembrane region" description="Helical" evidence="5">
    <location>
        <begin position="437"/>
        <end position="459"/>
    </location>
</feature>
<comment type="subcellular location">
    <subcellularLocation>
        <location evidence="1">Membrane</location>
        <topology evidence="1">Multi-pass membrane protein</topology>
    </subcellularLocation>
</comment>
<dbReference type="OrthoDB" id="9759676at2"/>